<protein>
    <submittedName>
        <fullName evidence="1">Uncharacterized protein</fullName>
    </submittedName>
</protein>
<reference evidence="1" key="1">
    <citation type="submission" date="2023-04" db="EMBL/GenBank/DDBJ databases">
        <authorList>
            <consortium name="ELIXIR-Norway"/>
        </authorList>
    </citation>
    <scope>NUCLEOTIDE SEQUENCE [LARGE SCALE GENOMIC DNA]</scope>
</reference>
<comment type="caution">
    <text evidence="1">The sequence shown here is derived from an EMBL/GenBank/DDBJ whole genome shotgun (WGS) entry which is preliminary data.</text>
</comment>
<evidence type="ECO:0000313" key="2">
    <source>
        <dbReference type="Proteomes" id="UP001176941"/>
    </source>
</evidence>
<name>A0ABN8XIB4_RANTA</name>
<sequence length="218" mass="24036">MYIQSAHWLMRRKSWMREVLLGPEENNRLRVNAEAGVGNHCALDLKKQRRRRNSVARGWEADIAEPPQRGRGGRARTLLAFGGTSILSGETYAVTPAWDTRVHIVKVMLETPQGVQATSTGPVRSGCAKASPRLQRFSGVQDVDNPAFVSTSVRRKSLGGNELCKLDPATSDVLCGFTGRLVTHRVPLYHFSSVTQLCGWARPRCPERKAPDHGGSHA</sequence>
<keyword evidence="2" id="KW-1185">Reference proteome</keyword>
<gene>
    <name evidence="1" type="ORF">MRATA1EN1_LOCUS30737</name>
</gene>
<evidence type="ECO:0000313" key="1">
    <source>
        <dbReference type="EMBL" id="CAI9149119.1"/>
    </source>
</evidence>
<proteinExistence type="predicted"/>
<organism evidence="1 2">
    <name type="scientific">Rangifer tarandus platyrhynchus</name>
    <name type="common">Svalbard reindeer</name>
    <dbReference type="NCBI Taxonomy" id="3082113"/>
    <lineage>
        <taxon>Eukaryota</taxon>
        <taxon>Metazoa</taxon>
        <taxon>Chordata</taxon>
        <taxon>Craniata</taxon>
        <taxon>Vertebrata</taxon>
        <taxon>Euteleostomi</taxon>
        <taxon>Mammalia</taxon>
        <taxon>Eutheria</taxon>
        <taxon>Laurasiatheria</taxon>
        <taxon>Artiodactyla</taxon>
        <taxon>Ruminantia</taxon>
        <taxon>Pecora</taxon>
        <taxon>Cervidae</taxon>
        <taxon>Odocoileinae</taxon>
        <taxon>Rangifer</taxon>
    </lineage>
</organism>
<dbReference type="EMBL" id="CATKSN020000135">
    <property type="protein sequence ID" value="CAI9149119.1"/>
    <property type="molecule type" value="Genomic_DNA"/>
</dbReference>
<accession>A0ABN8XIB4</accession>
<dbReference type="Proteomes" id="UP001176941">
    <property type="component" value="Unassembled WGS sequence"/>
</dbReference>